<keyword evidence="1" id="KW-1133">Transmembrane helix</keyword>
<dbReference type="Proteomes" id="UP000193465">
    <property type="component" value="Unassembled WGS sequence"/>
</dbReference>
<dbReference type="STRING" id="188915.AWC02_09580"/>
<keyword evidence="1" id="KW-0812">Transmembrane</keyword>
<protein>
    <submittedName>
        <fullName evidence="2">Uncharacterized protein</fullName>
    </submittedName>
</protein>
<keyword evidence="3" id="KW-1185">Reference proteome</keyword>
<feature type="transmembrane region" description="Helical" evidence="1">
    <location>
        <begin position="80"/>
        <end position="99"/>
    </location>
</feature>
<dbReference type="EMBL" id="LQOT01000031">
    <property type="protein sequence ID" value="ORV47352.1"/>
    <property type="molecule type" value="Genomic_DNA"/>
</dbReference>
<dbReference type="RefSeq" id="WP_085128477.1">
    <property type="nucleotide sequence ID" value="NZ_LQOT01000031.1"/>
</dbReference>
<sequence>MSFLLDPPMLVAAGVLIEREVDVAERDLAEAAVLGTFFGASFGLYNNVPGLGIMWRPFGSRDGRDFMWNSGIGRLRTESLGWRAHAVAAVLFATYPFFLKLGRRLGRRRSARRLTLVS</sequence>
<reference evidence="2 3" key="1">
    <citation type="submission" date="2016-01" db="EMBL/GenBank/DDBJ databases">
        <title>The new phylogeny of the genus Mycobacterium.</title>
        <authorList>
            <person name="Tarcisio F."/>
            <person name="Conor M."/>
            <person name="Antonella G."/>
            <person name="Elisabetta G."/>
            <person name="Giulia F.S."/>
            <person name="Sara T."/>
            <person name="Anna F."/>
            <person name="Clotilde B."/>
            <person name="Roberto B."/>
            <person name="Veronica D.S."/>
            <person name="Fabio R."/>
            <person name="Monica P."/>
            <person name="Olivier J."/>
            <person name="Enrico T."/>
            <person name="Nicola S."/>
        </authorList>
    </citation>
    <scope>NUCLEOTIDE SEQUENCE [LARGE SCALE GENOMIC DNA]</scope>
    <source>
        <strain evidence="2 3">ATCC 27353</strain>
    </source>
</reference>
<evidence type="ECO:0000313" key="3">
    <source>
        <dbReference type="Proteomes" id="UP000193465"/>
    </source>
</evidence>
<comment type="caution">
    <text evidence="2">The sequence shown here is derived from an EMBL/GenBank/DDBJ whole genome shotgun (WGS) entry which is preliminary data.</text>
</comment>
<accession>A0A1X1TRY4</accession>
<gene>
    <name evidence="2" type="ORF">AWC02_09580</name>
</gene>
<evidence type="ECO:0000256" key="1">
    <source>
        <dbReference type="SAM" id="Phobius"/>
    </source>
</evidence>
<proteinExistence type="predicted"/>
<evidence type="ECO:0000313" key="2">
    <source>
        <dbReference type="EMBL" id="ORV47352.1"/>
    </source>
</evidence>
<name>A0A1X1TRY4_9MYCO</name>
<dbReference type="AlphaFoldDB" id="A0A1X1TRY4"/>
<keyword evidence="1" id="KW-0472">Membrane</keyword>
<organism evidence="2 3">
    <name type="scientific">Mycolicibacter engbaekii</name>
    <dbReference type="NCBI Taxonomy" id="188915"/>
    <lineage>
        <taxon>Bacteria</taxon>
        <taxon>Bacillati</taxon>
        <taxon>Actinomycetota</taxon>
        <taxon>Actinomycetes</taxon>
        <taxon>Mycobacteriales</taxon>
        <taxon>Mycobacteriaceae</taxon>
        <taxon>Mycolicibacter</taxon>
    </lineage>
</organism>